<dbReference type="GeneID" id="84214272"/>
<gene>
    <name evidence="2" type="ORF">NP511_09985</name>
</gene>
<dbReference type="EMBL" id="CP101873">
    <property type="protein sequence ID" value="WMT09939.1"/>
    <property type="molecule type" value="Genomic_DNA"/>
</dbReference>
<proteinExistence type="predicted"/>
<feature type="compositionally biased region" description="Polar residues" evidence="1">
    <location>
        <begin position="24"/>
        <end position="34"/>
    </location>
</feature>
<organism evidence="2 3">
    <name type="scientific">Natrinema thermotolerans</name>
    <dbReference type="NCBI Taxonomy" id="121872"/>
    <lineage>
        <taxon>Archaea</taxon>
        <taxon>Methanobacteriati</taxon>
        <taxon>Methanobacteriota</taxon>
        <taxon>Stenosarchaea group</taxon>
        <taxon>Halobacteria</taxon>
        <taxon>Halobacteriales</taxon>
        <taxon>Natrialbaceae</taxon>
        <taxon>Natrinema</taxon>
    </lineage>
</organism>
<evidence type="ECO:0000256" key="1">
    <source>
        <dbReference type="SAM" id="MobiDB-lite"/>
    </source>
</evidence>
<evidence type="ECO:0000313" key="2">
    <source>
        <dbReference type="EMBL" id="WMT09939.1"/>
    </source>
</evidence>
<dbReference type="RefSeq" id="WP_162834892.1">
    <property type="nucleotide sequence ID" value="NZ_CP101873.1"/>
</dbReference>
<reference evidence="2 3" key="1">
    <citation type="submission" date="2022-07" db="EMBL/GenBank/DDBJ databases">
        <title>Two temperate virus in Haloterrigena jeotgali A29.</title>
        <authorList>
            <person name="Deng X."/>
        </authorList>
    </citation>
    <scope>NUCLEOTIDE SEQUENCE [LARGE SCALE GENOMIC DNA]</scope>
    <source>
        <strain evidence="2 3">A29</strain>
    </source>
</reference>
<sequence>MSKMLAILATHTKTGAKVQRTIEHSPSFTGVQTTDDGRPATQVSPGGFLTG</sequence>
<evidence type="ECO:0000313" key="3">
    <source>
        <dbReference type="Proteomes" id="UP001224926"/>
    </source>
</evidence>
<dbReference type="Proteomes" id="UP001224926">
    <property type="component" value="Chromosome"/>
</dbReference>
<protein>
    <submittedName>
        <fullName evidence="2">Uncharacterized protein</fullName>
    </submittedName>
</protein>
<name>A0AAF0PID5_9EURY</name>
<feature type="region of interest" description="Disordered" evidence="1">
    <location>
        <begin position="22"/>
        <end position="51"/>
    </location>
</feature>
<accession>A0AAF0PID5</accession>
<keyword evidence="3" id="KW-1185">Reference proteome</keyword>
<dbReference type="AlphaFoldDB" id="A0AAF0PID5"/>